<evidence type="ECO:0000259" key="2">
    <source>
        <dbReference type="Pfam" id="PF04248"/>
    </source>
</evidence>
<dbReference type="EMBL" id="QJNU01000219">
    <property type="protein sequence ID" value="RYP04245.1"/>
    <property type="molecule type" value="Genomic_DNA"/>
</dbReference>
<dbReference type="Proteomes" id="UP000293360">
    <property type="component" value="Unassembled WGS sequence"/>
</dbReference>
<evidence type="ECO:0000313" key="4">
    <source>
        <dbReference type="Proteomes" id="UP000293360"/>
    </source>
</evidence>
<feature type="compositionally biased region" description="Basic and acidic residues" evidence="1">
    <location>
        <begin position="110"/>
        <end position="123"/>
    </location>
</feature>
<name>A0A4Q4TC67_9PEZI</name>
<protein>
    <recommendedName>
        <fullName evidence="2">DUF427 domain-containing protein</fullName>
    </recommendedName>
</protein>
<reference evidence="3 4" key="1">
    <citation type="submission" date="2018-06" db="EMBL/GenBank/DDBJ databases">
        <title>Complete Genomes of Monosporascus.</title>
        <authorList>
            <person name="Robinson A.J."/>
            <person name="Natvig D.O."/>
        </authorList>
    </citation>
    <scope>NUCLEOTIDE SEQUENCE [LARGE SCALE GENOMIC DNA]</scope>
    <source>
        <strain evidence="3 4">CBS 110550</strain>
    </source>
</reference>
<dbReference type="AlphaFoldDB" id="A0A4Q4TC67"/>
<dbReference type="InterPro" id="IPR007361">
    <property type="entry name" value="DUF427"/>
</dbReference>
<feature type="domain" description="DUF427" evidence="2">
    <location>
        <begin position="32"/>
        <end position="76"/>
    </location>
</feature>
<feature type="region of interest" description="Disordered" evidence="1">
    <location>
        <begin position="104"/>
        <end position="123"/>
    </location>
</feature>
<dbReference type="PANTHER" id="PTHR34310">
    <property type="entry name" value="DUF427 DOMAIN PROTEIN (AFU_ORTHOLOGUE AFUA_3G02220)"/>
    <property type="match status" value="1"/>
</dbReference>
<dbReference type="PANTHER" id="PTHR34310:SF9">
    <property type="entry name" value="BLR5716 PROTEIN"/>
    <property type="match status" value="1"/>
</dbReference>
<accession>A0A4Q4TC67</accession>
<dbReference type="STRING" id="155417.A0A4Q4TC67"/>
<dbReference type="OrthoDB" id="18996at2759"/>
<sequence length="287" mass="32531">MSKRTAQPNLMDLGRRLVSEGPVRTLPTPRRVRIVFGGAWVADTTAALYVWEHPRYPWFYVPRADFAPGCLQSRHRDESSNEGFEVLELRAGGRSTDRVLAFGSRVGETGPDRKEGEGEGDERRKALRDMVRVEFDAADAWFEEDAPVAVHPRDPFRRIDVLHSTRPVRVLVGDEVKTEVARAAASFHLYETGLPCRFYLPTTSVDQTVLRKSATRTMCPYKGEAEYYDVVLKVEDGGEEVYEDLVWYYSTPAPECALMAGCLCFYNEKVDIELDGKLLERPKTPFS</sequence>
<organism evidence="3 4">
    <name type="scientific">Monosporascus ibericus</name>
    <dbReference type="NCBI Taxonomy" id="155417"/>
    <lineage>
        <taxon>Eukaryota</taxon>
        <taxon>Fungi</taxon>
        <taxon>Dikarya</taxon>
        <taxon>Ascomycota</taxon>
        <taxon>Pezizomycotina</taxon>
        <taxon>Sordariomycetes</taxon>
        <taxon>Xylariomycetidae</taxon>
        <taxon>Xylariales</taxon>
        <taxon>Xylariales incertae sedis</taxon>
        <taxon>Monosporascus</taxon>
    </lineage>
</organism>
<dbReference type="Gene3D" id="2.170.150.40">
    <property type="entry name" value="Domain of unknown function (DUF427)"/>
    <property type="match status" value="2"/>
</dbReference>
<keyword evidence="4" id="KW-1185">Reference proteome</keyword>
<feature type="domain" description="DUF427" evidence="2">
    <location>
        <begin position="178"/>
        <end position="268"/>
    </location>
</feature>
<proteinExistence type="predicted"/>
<evidence type="ECO:0000313" key="3">
    <source>
        <dbReference type="EMBL" id="RYP04245.1"/>
    </source>
</evidence>
<gene>
    <name evidence="3" type="ORF">DL764_004584</name>
</gene>
<comment type="caution">
    <text evidence="3">The sequence shown here is derived from an EMBL/GenBank/DDBJ whole genome shotgun (WGS) entry which is preliminary data.</text>
</comment>
<dbReference type="Pfam" id="PF04248">
    <property type="entry name" value="NTP_transf_9"/>
    <property type="match status" value="2"/>
</dbReference>
<evidence type="ECO:0000256" key="1">
    <source>
        <dbReference type="SAM" id="MobiDB-lite"/>
    </source>
</evidence>
<dbReference type="InterPro" id="IPR038694">
    <property type="entry name" value="DUF427_sf"/>
</dbReference>